<dbReference type="Proteomes" id="UP000295357">
    <property type="component" value="Unassembled WGS sequence"/>
</dbReference>
<dbReference type="InterPro" id="IPR021457">
    <property type="entry name" value="DUF3108"/>
</dbReference>
<feature type="compositionally biased region" description="Low complexity" evidence="1">
    <location>
        <begin position="76"/>
        <end position="86"/>
    </location>
</feature>
<protein>
    <submittedName>
        <fullName evidence="2">Uncharacterized protein DUF3108</fullName>
    </submittedName>
</protein>
<dbReference type="Pfam" id="PF11306">
    <property type="entry name" value="DUF3108"/>
    <property type="match status" value="1"/>
</dbReference>
<reference evidence="2 3" key="1">
    <citation type="submission" date="2019-03" db="EMBL/GenBank/DDBJ databases">
        <title>Genomic Encyclopedia of Type Strains, Phase IV (KMG-IV): sequencing the most valuable type-strain genomes for metagenomic binning, comparative biology and taxonomic classification.</title>
        <authorList>
            <person name="Goeker M."/>
        </authorList>
    </citation>
    <scope>NUCLEOTIDE SEQUENCE [LARGE SCALE GENOMIC DNA]</scope>
    <source>
        <strain evidence="2 3">DSM 25082</strain>
    </source>
</reference>
<evidence type="ECO:0000313" key="3">
    <source>
        <dbReference type="Proteomes" id="UP000295357"/>
    </source>
</evidence>
<evidence type="ECO:0000256" key="1">
    <source>
        <dbReference type="SAM" id="MobiDB-lite"/>
    </source>
</evidence>
<evidence type="ECO:0000313" key="2">
    <source>
        <dbReference type="EMBL" id="TDP12649.1"/>
    </source>
</evidence>
<sequence>MSLRPRLAPGLPAAVLAALGLHAALGLWWLEAGAPRSSPGTPSAPSAPKATSSMQTRQQSAPAPLQPPSVDPDMRPAAAKPTANPAAPQPSPARPMSLARTTPIPAPSSAPASGLSAQETPDSARRYLAAPSLHWQYRLQQDEQEGWARLHWQNAETEGRYQARLQRELAGRPLPAWRSEGGFDALGLAPIRFAEQRRAQQDSRALNFRREQALISFSASPEQIPLPAGAQDRLSWMLQLAALMEGDPRLGQTGIRIQLPVAGVRGSLADWEFEVLGRQDLSLPVGTVTGALHLRRAAPGLYEPDVEVWLDPARHHLPVRLRHSQGDRLRWTLELQTEALQGATPP</sequence>
<name>A0A4R6NA79_9BURK</name>
<accession>A0A4R6NA79</accession>
<feature type="compositionally biased region" description="Low complexity" evidence="1">
    <location>
        <begin position="107"/>
        <end position="117"/>
    </location>
</feature>
<proteinExistence type="predicted"/>
<dbReference type="RefSeq" id="WP_133601597.1">
    <property type="nucleotide sequence ID" value="NZ_JAUFPJ010000005.1"/>
</dbReference>
<dbReference type="AlphaFoldDB" id="A0A4R6NA79"/>
<keyword evidence="3" id="KW-1185">Reference proteome</keyword>
<comment type="caution">
    <text evidence="2">The sequence shown here is derived from an EMBL/GenBank/DDBJ whole genome shotgun (WGS) entry which is preliminary data.</text>
</comment>
<dbReference type="EMBL" id="SNXE01000001">
    <property type="protein sequence ID" value="TDP12649.1"/>
    <property type="molecule type" value="Genomic_DNA"/>
</dbReference>
<dbReference type="OrthoDB" id="8526020at2"/>
<feature type="compositionally biased region" description="Low complexity" evidence="1">
    <location>
        <begin position="34"/>
        <end position="63"/>
    </location>
</feature>
<gene>
    <name evidence="2" type="ORF">DFR39_101122</name>
</gene>
<organism evidence="2 3">
    <name type="scientific">Roseateles asaccharophilus</name>
    <dbReference type="NCBI Taxonomy" id="582607"/>
    <lineage>
        <taxon>Bacteria</taxon>
        <taxon>Pseudomonadati</taxon>
        <taxon>Pseudomonadota</taxon>
        <taxon>Betaproteobacteria</taxon>
        <taxon>Burkholderiales</taxon>
        <taxon>Sphaerotilaceae</taxon>
        <taxon>Roseateles</taxon>
    </lineage>
</organism>
<feature type="region of interest" description="Disordered" evidence="1">
    <location>
        <begin position="34"/>
        <end position="122"/>
    </location>
</feature>